<accession>A0A7V7TWC1</accession>
<keyword evidence="2" id="KW-0732">Signal</keyword>
<name>A0A7V7TWC1_9HYPH</name>
<dbReference type="RefSeq" id="WP_150970409.1">
    <property type="nucleotide sequence ID" value="NZ_VZDO01000010.1"/>
</dbReference>
<dbReference type="PROSITE" id="PS51257">
    <property type="entry name" value="PROKAR_LIPOPROTEIN"/>
    <property type="match status" value="1"/>
</dbReference>
<evidence type="ECO:0000256" key="2">
    <source>
        <dbReference type="SAM" id="SignalP"/>
    </source>
</evidence>
<feature type="signal peptide" evidence="2">
    <location>
        <begin position="1"/>
        <end position="20"/>
    </location>
</feature>
<feature type="region of interest" description="Disordered" evidence="1">
    <location>
        <begin position="173"/>
        <end position="232"/>
    </location>
</feature>
<proteinExistence type="predicted"/>
<dbReference type="Gene3D" id="3.30.1150.10">
    <property type="match status" value="1"/>
</dbReference>
<feature type="region of interest" description="Disordered" evidence="1">
    <location>
        <begin position="27"/>
        <end position="81"/>
    </location>
</feature>
<organism evidence="3 4">
    <name type="scientific">Plantimonas leprariae</name>
    <dbReference type="NCBI Taxonomy" id="2615207"/>
    <lineage>
        <taxon>Bacteria</taxon>
        <taxon>Pseudomonadati</taxon>
        <taxon>Pseudomonadota</taxon>
        <taxon>Alphaproteobacteria</taxon>
        <taxon>Hyphomicrobiales</taxon>
        <taxon>Aurantimonadaceae</taxon>
        <taxon>Plantimonas</taxon>
    </lineage>
</organism>
<evidence type="ECO:0000313" key="4">
    <source>
        <dbReference type="Proteomes" id="UP000432089"/>
    </source>
</evidence>
<reference evidence="3 4" key="1">
    <citation type="submission" date="2019-09" db="EMBL/GenBank/DDBJ databases">
        <title>YIM 132180 draft genome.</title>
        <authorList>
            <person name="Zhang K."/>
        </authorList>
    </citation>
    <scope>NUCLEOTIDE SEQUENCE [LARGE SCALE GENOMIC DNA]</scope>
    <source>
        <strain evidence="3 4">YIM 132180</strain>
    </source>
</reference>
<dbReference type="Proteomes" id="UP000432089">
    <property type="component" value="Unassembled WGS sequence"/>
</dbReference>
<keyword evidence="4" id="KW-1185">Reference proteome</keyword>
<feature type="compositionally biased region" description="Pro residues" evidence="1">
    <location>
        <begin position="178"/>
        <end position="190"/>
    </location>
</feature>
<evidence type="ECO:0000313" key="3">
    <source>
        <dbReference type="EMBL" id="KAB0679366.1"/>
    </source>
</evidence>
<sequence length="232" mass="23673">MRLGILITALGIAAGTSACAQGVGAPPMVEPLRDSDPYAGSDPNLARPSGDANGYSTNSAIQGLPPGGETPPTTTTLGGPPLDVDRVMDGVKKCWTAIPRVYGTEAQGGVARIRLKFQPNGALDGAPMIIDKPLGPIGTKFAESAAKAIERCQPYALPPERYAEWKQIEMKFDTIDPDNPPPPPPAPAVAPVPDGSGLDGAAPPVASSPDGYVPSVPAPDDGLGAGEPARPQ</sequence>
<comment type="caution">
    <text evidence="3">The sequence shown here is derived from an EMBL/GenBank/DDBJ whole genome shotgun (WGS) entry which is preliminary data.</text>
</comment>
<feature type="chain" id="PRO_5031344790" evidence="2">
    <location>
        <begin position="21"/>
        <end position="232"/>
    </location>
</feature>
<evidence type="ECO:0000256" key="1">
    <source>
        <dbReference type="SAM" id="MobiDB-lite"/>
    </source>
</evidence>
<protein>
    <submittedName>
        <fullName evidence="3">Uncharacterized protein</fullName>
    </submittedName>
</protein>
<feature type="compositionally biased region" description="Low complexity" evidence="1">
    <location>
        <begin position="70"/>
        <end position="81"/>
    </location>
</feature>
<dbReference type="AlphaFoldDB" id="A0A7V7TWC1"/>
<dbReference type="EMBL" id="VZDO01000010">
    <property type="protein sequence ID" value="KAB0679366.1"/>
    <property type="molecule type" value="Genomic_DNA"/>
</dbReference>
<gene>
    <name evidence="3" type="ORF">F6X38_13620</name>
</gene>